<dbReference type="InterPro" id="IPR011991">
    <property type="entry name" value="ArsR-like_HTH"/>
</dbReference>
<protein>
    <submittedName>
        <fullName evidence="3">Winged helix-turn-helix transcriptional regulator</fullName>
    </submittedName>
</protein>
<dbReference type="Pfam" id="PF24266">
    <property type="entry name" value="HTH_HVO_0163_N"/>
    <property type="match status" value="1"/>
</dbReference>
<dbReference type="Proteomes" id="UP001246244">
    <property type="component" value="Unassembled WGS sequence"/>
</dbReference>
<dbReference type="CDD" id="cd00090">
    <property type="entry name" value="HTH_ARSR"/>
    <property type="match status" value="2"/>
</dbReference>
<accession>A0ABU2D4M4</accession>
<keyword evidence="1" id="KW-0812">Transmembrane</keyword>
<feature type="domain" description="HTH arsR-type" evidence="2">
    <location>
        <begin position="168"/>
        <end position="255"/>
    </location>
</feature>
<comment type="caution">
    <text evidence="3">The sequence shown here is derived from an EMBL/GenBank/DDBJ whole genome shotgun (WGS) entry which is preliminary data.</text>
</comment>
<dbReference type="Gene3D" id="1.10.10.10">
    <property type="entry name" value="Winged helix-like DNA-binding domain superfamily/Winged helix DNA-binding domain"/>
    <property type="match status" value="2"/>
</dbReference>
<evidence type="ECO:0000313" key="3">
    <source>
        <dbReference type="EMBL" id="MDR7666936.1"/>
    </source>
</evidence>
<dbReference type="InterPro" id="IPR056504">
    <property type="entry name" value="HTH_HVO_0163_N"/>
</dbReference>
<dbReference type="PANTHER" id="PTHR36216:SF1">
    <property type="entry name" value="HTH ARSR-TYPE DOMAIN-CONTAINING PROTEIN"/>
    <property type="match status" value="1"/>
</dbReference>
<reference evidence="4" key="1">
    <citation type="submission" date="2023-07" db="EMBL/GenBank/DDBJ databases">
        <title>Whole-genome sequencing of a new Methanosarcina sp. Z-7115.</title>
        <authorList>
            <person name="Zhilina T.N."/>
            <person name="Merkel A.Y."/>
        </authorList>
    </citation>
    <scope>NUCLEOTIDE SEQUENCE [LARGE SCALE GENOMIC DNA]</scope>
    <source>
        <strain evidence="4">Z-7115</strain>
    </source>
</reference>
<organism evidence="3 4">
    <name type="scientific">Methanosarcina baikalica</name>
    <dbReference type="NCBI Taxonomy" id="3073890"/>
    <lineage>
        <taxon>Archaea</taxon>
        <taxon>Methanobacteriati</taxon>
        <taxon>Methanobacteriota</taxon>
        <taxon>Stenosarchaea group</taxon>
        <taxon>Methanomicrobia</taxon>
        <taxon>Methanosarcinales</taxon>
        <taxon>Methanosarcinaceae</taxon>
        <taxon>Methanosarcina</taxon>
    </lineage>
</organism>
<dbReference type="EMBL" id="JAVKPK010000076">
    <property type="protein sequence ID" value="MDR7666936.1"/>
    <property type="molecule type" value="Genomic_DNA"/>
</dbReference>
<evidence type="ECO:0000259" key="2">
    <source>
        <dbReference type="PROSITE" id="PS50987"/>
    </source>
</evidence>
<proteinExistence type="predicted"/>
<dbReference type="PROSITE" id="PS50987">
    <property type="entry name" value="HTH_ARSR_2"/>
    <property type="match status" value="1"/>
</dbReference>
<sequence length="255" mass="29072">MDLKAIRLMLHCINYRRLCLLFFIYSFLIIAAGATEYIVSPAPGDEFGVSVAGEDVQIVEDTVIPYWQFLLWLAAMHILSVLDILLYLTKLIFVILGFKIAGDANGPDNSSQSKVYAYIKTIPGTYTSEIAKKLNLDRGAVKYHIKNLKAQSKIEAFKDGEKIRYFENNFSYDNEEKRIISVLQNITSKRIVSEIQNNKCTTNATLAQEIGVSRATISWYIRNLKDIGIVQETKKGRNIIYRVNSSYENLIEKHK</sequence>
<evidence type="ECO:0000256" key="1">
    <source>
        <dbReference type="SAM" id="Phobius"/>
    </source>
</evidence>
<feature type="transmembrane region" description="Helical" evidence="1">
    <location>
        <begin position="69"/>
        <end position="89"/>
    </location>
</feature>
<keyword evidence="1" id="KW-1133">Transmembrane helix</keyword>
<feature type="transmembrane region" description="Helical" evidence="1">
    <location>
        <begin position="20"/>
        <end position="39"/>
    </location>
</feature>
<keyword evidence="4" id="KW-1185">Reference proteome</keyword>
<dbReference type="PANTHER" id="PTHR36216">
    <property type="entry name" value="TRANSCRIPTIONAL REGULATOR, TRMB"/>
    <property type="match status" value="1"/>
</dbReference>
<dbReference type="SUPFAM" id="SSF46785">
    <property type="entry name" value="Winged helix' DNA-binding domain"/>
    <property type="match status" value="2"/>
</dbReference>
<dbReference type="InterPro" id="IPR036388">
    <property type="entry name" value="WH-like_DNA-bd_sf"/>
</dbReference>
<dbReference type="SMART" id="SM00418">
    <property type="entry name" value="HTH_ARSR"/>
    <property type="match status" value="1"/>
</dbReference>
<dbReference type="InterPro" id="IPR036390">
    <property type="entry name" value="WH_DNA-bd_sf"/>
</dbReference>
<name>A0ABU2D4M4_9EURY</name>
<dbReference type="InterPro" id="IPR001845">
    <property type="entry name" value="HTH_ArsR_DNA-bd_dom"/>
</dbReference>
<evidence type="ECO:0000313" key="4">
    <source>
        <dbReference type="Proteomes" id="UP001246244"/>
    </source>
</evidence>
<keyword evidence="1" id="KW-0472">Membrane</keyword>
<gene>
    <name evidence="3" type="ORF">RG963_14335</name>
</gene>
<dbReference type="RefSeq" id="WP_310576966.1">
    <property type="nucleotide sequence ID" value="NZ_JAVKPK010000076.1"/>
</dbReference>
<dbReference type="Pfam" id="PF13412">
    <property type="entry name" value="HTH_24"/>
    <property type="match status" value="1"/>
</dbReference>